<evidence type="ECO:0000313" key="1">
    <source>
        <dbReference type="EMBL" id="EDT48223.1"/>
    </source>
</evidence>
<sequence length="58" mass="6998">MIQLQYQVNLCHSFYQIKIIKRLAKLLKAFLSKYKIRLVKQKNDQNPRKLCDKNAQFS</sequence>
<reference evidence="1" key="2">
    <citation type="submission" date="2013-09" db="EMBL/GenBank/DDBJ databases">
        <title>Draft genome sequence of Streptococcus infantarius subsp. infantarius ATCC BAA-102.</title>
        <authorList>
            <person name="Sudarsanam P."/>
            <person name="Ley R."/>
            <person name="Guruge J."/>
            <person name="Turnbaugh P.J."/>
            <person name="Mahowald M."/>
            <person name="Liep D."/>
            <person name="Gordon J."/>
        </authorList>
    </citation>
    <scope>NUCLEOTIDE SEQUENCE</scope>
    <source>
        <strain evidence="1">ATCC BAA-102</strain>
    </source>
</reference>
<reference evidence="1" key="1">
    <citation type="submission" date="2008-03" db="EMBL/GenBank/DDBJ databases">
        <authorList>
            <person name="Fulton L."/>
            <person name="Clifton S."/>
            <person name="Fulton B."/>
            <person name="Xu J."/>
            <person name="Minx P."/>
            <person name="Pepin K.H."/>
            <person name="Johnson M."/>
            <person name="Thiruvilangam P."/>
            <person name="Bhonagiri V."/>
            <person name="Nash W.E."/>
            <person name="Mardis E.R."/>
            <person name="Wilson R.K."/>
        </authorList>
    </citation>
    <scope>NUCLEOTIDE SEQUENCE [LARGE SCALE GENOMIC DNA]</scope>
    <source>
        <strain evidence="1">ATCC BAA-102</strain>
    </source>
</reference>
<protein>
    <recommendedName>
        <fullName evidence="3">Transposase</fullName>
    </recommendedName>
</protein>
<evidence type="ECO:0000313" key="2">
    <source>
        <dbReference type="Proteomes" id="UP000005602"/>
    </source>
</evidence>
<gene>
    <name evidence="1" type="ORF">STRINF_00555</name>
</gene>
<proteinExistence type="predicted"/>
<dbReference type="Proteomes" id="UP000005602">
    <property type="component" value="Unassembled WGS sequence"/>
</dbReference>
<organism evidence="1 2">
    <name type="scientific">Streptococcus infantarius subsp. infantarius ATCC BAA-102</name>
    <dbReference type="NCBI Taxonomy" id="471872"/>
    <lineage>
        <taxon>Bacteria</taxon>
        <taxon>Bacillati</taxon>
        <taxon>Bacillota</taxon>
        <taxon>Bacilli</taxon>
        <taxon>Lactobacillales</taxon>
        <taxon>Streptococcaceae</taxon>
        <taxon>Streptococcus</taxon>
    </lineage>
</organism>
<evidence type="ECO:0008006" key="3">
    <source>
        <dbReference type="Google" id="ProtNLM"/>
    </source>
</evidence>
<keyword evidence="2" id="KW-1185">Reference proteome</keyword>
<comment type="caution">
    <text evidence="1">The sequence shown here is derived from an EMBL/GenBank/DDBJ whole genome shotgun (WGS) entry which is preliminary data.</text>
</comment>
<dbReference type="EMBL" id="ABJK02000015">
    <property type="protein sequence ID" value="EDT48223.1"/>
    <property type="molecule type" value="Genomic_DNA"/>
</dbReference>
<name>A0ABP2DKR4_9STRE</name>
<accession>A0ABP2DKR4</accession>